<evidence type="ECO:0000313" key="3">
    <source>
        <dbReference type="Proteomes" id="UP000289841"/>
    </source>
</evidence>
<evidence type="ECO:0000313" key="2">
    <source>
        <dbReference type="EMBL" id="VEU80215.1"/>
    </source>
</evidence>
<proteinExistence type="predicted"/>
<sequence length="168" mass="19203">MKNNLKKSLFCVLLMSAFMLSSCNKPHRVKTYGINEKVLFIDGFLDGNIQMIEATTNNEITYVVFSLELMVESTFNEIFSNLDITINQKGFQLRSHKLDQNETVLHSDRFQVIIGDDNISLADLDDISFATGTTIVKFTWNNMDYSDEKIDKCYFTIIGSLQANFQVV</sequence>
<accession>A0A449BCR1</accession>
<dbReference type="Proteomes" id="UP000289841">
    <property type="component" value="Chromosome"/>
</dbReference>
<gene>
    <name evidence="2" type="ORF">NCTC10138_00574</name>
</gene>
<keyword evidence="1" id="KW-0732">Signal</keyword>
<evidence type="ECO:0000256" key="1">
    <source>
        <dbReference type="SAM" id="SignalP"/>
    </source>
</evidence>
<dbReference type="PROSITE" id="PS51257">
    <property type="entry name" value="PROKAR_LIPOPROTEIN"/>
    <property type="match status" value="1"/>
</dbReference>
<feature type="signal peptide" evidence="1">
    <location>
        <begin position="1"/>
        <end position="22"/>
    </location>
</feature>
<evidence type="ECO:0008006" key="4">
    <source>
        <dbReference type="Google" id="ProtNLM"/>
    </source>
</evidence>
<protein>
    <recommendedName>
        <fullName evidence="4">Lipoprotein</fullName>
    </recommendedName>
</protein>
<dbReference type="AlphaFoldDB" id="A0A449BCR1"/>
<organism evidence="2 3">
    <name type="scientific">Haploplasma axanthum</name>
    <name type="common">Acholeplasma axanthum</name>
    <dbReference type="NCBI Taxonomy" id="29552"/>
    <lineage>
        <taxon>Bacteria</taxon>
        <taxon>Bacillati</taxon>
        <taxon>Mycoplasmatota</taxon>
        <taxon>Mollicutes</taxon>
        <taxon>Acholeplasmatales</taxon>
        <taxon>Acholeplasmataceae</taxon>
        <taxon>Haploplasma</taxon>
    </lineage>
</organism>
<name>A0A449BCR1_HAPAX</name>
<dbReference type="STRING" id="1278311.GCA_000428705_01150"/>
<feature type="chain" id="PRO_5019535737" description="Lipoprotein" evidence="1">
    <location>
        <begin position="23"/>
        <end position="168"/>
    </location>
</feature>
<reference evidence="2 3" key="1">
    <citation type="submission" date="2019-01" db="EMBL/GenBank/DDBJ databases">
        <authorList>
            <consortium name="Pathogen Informatics"/>
        </authorList>
    </citation>
    <scope>NUCLEOTIDE SEQUENCE [LARGE SCALE GENOMIC DNA]</scope>
    <source>
        <strain evidence="2 3">NCTC10138</strain>
    </source>
</reference>
<keyword evidence="3" id="KW-1185">Reference proteome</keyword>
<dbReference type="EMBL" id="LR215048">
    <property type="protein sequence ID" value="VEU80215.1"/>
    <property type="molecule type" value="Genomic_DNA"/>
</dbReference>
<dbReference type="KEGG" id="aaxa:NCTC10138_00574"/>